<organism evidence="2 3">
    <name type="scientific">Deinococcus terrestris</name>
    <dbReference type="NCBI Taxonomy" id="2651870"/>
    <lineage>
        <taxon>Bacteria</taxon>
        <taxon>Thermotogati</taxon>
        <taxon>Deinococcota</taxon>
        <taxon>Deinococci</taxon>
        <taxon>Deinococcales</taxon>
        <taxon>Deinococcaceae</taxon>
        <taxon>Deinococcus</taxon>
    </lineage>
</organism>
<protein>
    <recommendedName>
        <fullName evidence="4">Cytochrome b561 domain-containing protein</fullName>
    </recommendedName>
</protein>
<dbReference type="AlphaFoldDB" id="A0A7X1TQ82"/>
<gene>
    <name evidence="2" type="ORF">F8S09_01965</name>
</gene>
<feature type="transmembrane region" description="Helical" evidence="1">
    <location>
        <begin position="6"/>
        <end position="28"/>
    </location>
</feature>
<sequence length="145" mass="15681">MATVYLVLLTLHNLTRWLVLIAGVWALLRAFRGVGAAREFTAADRRPVAIFAGTVHLQVVLGLLLFGLLGSQGAGAFSDARPSFQWEHVGLGVVAAVFATLASAISKRAATNQAKFRAAALWTTLALVTVLVMIPWWRPLVRLFS</sequence>
<keyword evidence="1" id="KW-1133">Transmembrane helix</keyword>
<name>A0A7X1TQ82_9DEIO</name>
<feature type="transmembrane region" description="Helical" evidence="1">
    <location>
        <begin position="118"/>
        <end position="137"/>
    </location>
</feature>
<evidence type="ECO:0000313" key="2">
    <source>
        <dbReference type="EMBL" id="MPY65458.1"/>
    </source>
</evidence>
<dbReference type="Proteomes" id="UP000484842">
    <property type="component" value="Unassembled WGS sequence"/>
</dbReference>
<proteinExistence type="predicted"/>
<evidence type="ECO:0000256" key="1">
    <source>
        <dbReference type="SAM" id="Phobius"/>
    </source>
</evidence>
<evidence type="ECO:0008006" key="4">
    <source>
        <dbReference type="Google" id="ProtNLM"/>
    </source>
</evidence>
<evidence type="ECO:0000313" key="3">
    <source>
        <dbReference type="Proteomes" id="UP000484842"/>
    </source>
</evidence>
<keyword evidence="1" id="KW-0472">Membrane</keyword>
<accession>A0A7X1TQ82</accession>
<dbReference type="EMBL" id="WBSL01000001">
    <property type="protein sequence ID" value="MPY65458.1"/>
    <property type="molecule type" value="Genomic_DNA"/>
</dbReference>
<feature type="transmembrane region" description="Helical" evidence="1">
    <location>
        <begin position="89"/>
        <end position="106"/>
    </location>
</feature>
<feature type="transmembrane region" description="Helical" evidence="1">
    <location>
        <begin position="48"/>
        <end position="69"/>
    </location>
</feature>
<keyword evidence="3" id="KW-1185">Reference proteome</keyword>
<reference evidence="2 3" key="1">
    <citation type="submission" date="2019-10" db="EMBL/GenBank/DDBJ databases">
        <title>Deinococcus sp. isolated from soil.</title>
        <authorList>
            <person name="Li Y."/>
            <person name="Wang J."/>
        </authorList>
    </citation>
    <scope>NUCLEOTIDE SEQUENCE [LARGE SCALE GENOMIC DNA]</scope>
    <source>
        <strain evidence="2 3">SDU3-2</strain>
    </source>
</reference>
<keyword evidence="1" id="KW-0812">Transmembrane</keyword>
<comment type="caution">
    <text evidence="2">The sequence shown here is derived from an EMBL/GenBank/DDBJ whole genome shotgun (WGS) entry which is preliminary data.</text>
</comment>
<dbReference type="RefSeq" id="WP_152868473.1">
    <property type="nucleotide sequence ID" value="NZ_WBSL01000001.1"/>
</dbReference>